<dbReference type="InterPro" id="IPR015590">
    <property type="entry name" value="Aldehyde_DH_dom"/>
</dbReference>
<dbReference type="InterPro" id="IPR029510">
    <property type="entry name" value="Ald_DH_CS_GLU"/>
</dbReference>
<dbReference type="EMBL" id="WTPW01001674">
    <property type="protein sequence ID" value="KAF0421299.1"/>
    <property type="molecule type" value="Genomic_DNA"/>
</dbReference>
<dbReference type="CDD" id="cd07091">
    <property type="entry name" value="ALDH_F1-2_Ald2-like"/>
    <property type="match status" value="1"/>
</dbReference>
<evidence type="ECO:0000256" key="3">
    <source>
        <dbReference type="PROSITE-ProRule" id="PRU10007"/>
    </source>
</evidence>
<dbReference type="AlphaFoldDB" id="A0A8H3X5V4"/>
<dbReference type="GO" id="GO:0019413">
    <property type="term" value="P:acetate biosynthetic process"/>
    <property type="evidence" value="ECO:0007669"/>
    <property type="project" value="UniProtKB-ARBA"/>
</dbReference>
<accession>A0A8H3X5V4</accession>
<dbReference type="InterPro" id="IPR016160">
    <property type="entry name" value="Ald_DH_CS_CYS"/>
</dbReference>
<evidence type="ECO:0000256" key="1">
    <source>
        <dbReference type="ARBA" id="ARBA00009986"/>
    </source>
</evidence>
<comment type="similarity">
    <text evidence="1 4">Belongs to the aldehyde dehydrogenase family.</text>
</comment>
<dbReference type="FunFam" id="3.40.605.10:FF:000050">
    <property type="entry name" value="Aldehyde dehydrogenase, mitochondrial"/>
    <property type="match status" value="1"/>
</dbReference>
<gene>
    <name evidence="6" type="ORF">F8M41_006790</name>
</gene>
<dbReference type="PANTHER" id="PTHR11699">
    <property type="entry name" value="ALDEHYDE DEHYDROGENASE-RELATED"/>
    <property type="match status" value="1"/>
</dbReference>
<evidence type="ECO:0000313" key="7">
    <source>
        <dbReference type="Proteomes" id="UP000439903"/>
    </source>
</evidence>
<organism evidence="6 7">
    <name type="scientific">Gigaspora margarita</name>
    <dbReference type="NCBI Taxonomy" id="4874"/>
    <lineage>
        <taxon>Eukaryota</taxon>
        <taxon>Fungi</taxon>
        <taxon>Fungi incertae sedis</taxon>
        <taxon>Mucoromycota</taxon>
        <taxon>Glomeromycotina</taxon>
        <taxon>Glomeromycetes</taxon>
        <taxon>Diversisporales</taxon>
        <taxon>Gigasporaceae</taxon>
        <taxon>Gigaspora</taxon>
    </lineage>
</organism>
<dbReference type="Gene3D" id="3.40.309.10">
    <property type="entry name" value="Aldehyde Dehydrogenase, Chain A, domain 2"/>
    <property type="match status" value="1"/>
</dbReference>
<dbReference type="Proteomes" id="UP000439903">
    <property type="component" value="Unassembled WGS sequence"/>
</dbReference>
<feature type="active site" evidence="3">
    <location>
        <position position="266"/>
    </location>
</feature>
<dbReference type="PROSITE" id="PS00687">
    <property type="entry name" value="ALDEHYDE_DEHYDR_GLU"/>
    <property type="match status" value="1"/>
</dbReference>
<dbReference type="Gene3D" id="3.40.605.10">
    <property type="entry name" value="Aldehyde Dehydrogenase, Chain A, domain 1"/>
    <property type="match status" value="1"/>
</dbReference>
<dbReference type="FunFam" id="3.40.605.10:FF:000026">
    <property type="entry name" value="Aldehyde dehydrogenase, putative"/>
    <property type="match status" value="1"/>
</dbReference>
<dbReference type="InterPro" id="IPR016161">
    <property type="entry name" value="Ald_DH/histidinol_DH"/>
</dbReference>
<dbReference type="Pfam" id="PF00171">
    <property type="entry name" value="Aldedh"/>
    <property type="match status" value="1"/>
</dbReference>
<evidence type="ECO:0000256" key="4">
    <source>
        <dbReference type="RuleBase" id="RU003345"/>
    </source>
</evidence>
<name>A0A8H3X5V4_GIGMA</name>
<dbReference type="InterPro" id="IPR016163">
    <property type="entry name" value="Ald_DH_C"/>
</dbReference>
<feature type="domain" description="Aldehyde dehydrogenase" evidence="5">
    <location>
        <begin position="30"/>
        <end position="489"/>
    </location>
</feature>
<dbReference type="PROSITE" id="PS00070">
    <property type="entry name" value="ALDEHYDE_DEHYDR_CYS"/>
    <property type="match status" value="1"/>
</dbReference>
<dbReference type="GO" id="GO:0004030">
    <property type="term" value="F:aldehyde dehydrogenase [NAD(P)+] activity"/>
    <property type="evidence" value="ECO:0007669"/>
    <property type="project" value="UniProtKB-ARBA"/>
</dbReference>
<evidence type="ECO:0000259" key="5">
    <source>
        <dbReference type="Pfam" id="PF00171"/>
    </source>
</evidence>
<proteinExistence type="inferred from homology"/>
<evidence type="ECO:0000313" key="6">
    <source>
        <dbReference type="EMBL" id="KAF0421299.1"/>
    </source>
</evidence>
<keyword evidence="2 4" id="KW-0560">Oxidoreductase</keyword>
<keyword evidence="7" id="KW-1185">Reference proteome</keyword>
<comment type="caution">
    <text evidence="6">The sequence shown here is derived from an EMBL/GenBank/DDBJ whole genome shotgun (WGS) entry which is preliminary data.</text>
</comment>
<dbReference type="OrthoDB" id="2353910at2759"/>
<protein>
    <submittedName>
        <fullName evidence="6">Putative aldehyde dehydrogenase</fullName>
    </submittedName>
</protein>
<reference evidence="6 7" key="1">
    <citation type="journal article" date="2019" name="Environ. Microbiol.">
        <title>At the nexus of three kingdoms: the genome of the mycorrhizal fungus Gigaspora margarita provides insights into plant, endobacterial and fungal interactions.</title>
        <authorList>
            <person name="Venice F."/>
            <person name="Ghignone S."/>
            <person name="Salvioli di Fossalunga A."/>
            <person name="Amselem J."/>
            <person name="Novero M."/>
            <person name="Xianan X."/>
            <person name="Sedzielewska Toro K."/>
            <person name="Morin E."/>
            <person name="Lipzen A."/>
            <person name="Grigoriev I.V."/>
            <person name="Henrissat B."/>
            <person name="Martin F.M."/>
            <person name="Bonfante P."/>
        </authorList>
    </citation>
    <scope>NUCLEOTIDE SEQUENCE [LARGE SCALE GENOMIC DNA]</scope>
    <source>
        <strain evidence="6 7">BEG34</strain>
    </source>
</reference>
<sequence>MGNSNEETLTLPTGKTIKIQTGLFIDNEFVESVDGKRFVTIDPSTEGVITTVAEASSKDVDLAVEAATKAFSNVWCHIDGKERGKLLNKLADLMERNLDDLAALETLDNGKAFSITKTIDLPEAIRCYRYFAGWCDKVHGKVIETQNDKFCYTRNEPLGVCGAIVPWNFPISLMANKIAPALACGNTVILKTAEQTPLSSLKVAELCKEAGFPKGVINVLSGFGSTGTVMANHMKIDMITFTGSTEVGKSIQKAAAESNLKRVLLELGGKSPSIIFADSNLDTAVKFTFNGSFFNHGQFCVAATRIYVEEHVYDEFLKKFKTDAEAIKIGNPFESKIYQGPQISRKQFDRIMSYIKTGKEEGATLLMGGERHGERGFYIKPTIFTDVIENMTIMQDEIFGPVTCIAKFKTIDEVIEKANLTKYGLAAAVFTNNIIKAVKLSKEIKAGTVWVNQYMEGDSSLPFGGYKQSGIGREMGKYALREHTQVKTVQINLETNCN</sequence>
<dbReference type="InterPro" id="IPR016162">
    <property type="entry name" value="Ald_DH_N"/>
</dbReference>
<evidence type="ECO:0000256" key="2">
    <source>
        <dbReference type="ARBA" id="ARBA00023002"/>
    </source>
</evidence>
<dbReference type="SUPFAM" id="SSF53720">
    <property type="entry name" value="ALDH-like"/>
    <property type="match status" value="1"/>
</dbReference>
<dbReference type="FunFam" id="3.40.309.10:FF:000001">
    <property type="entry name" value="Mitochondrial aldehyde dehydrogenase 2"/>
    <property type="match status" value="1"/>
</dbReference>